<dbReference type="InterPro" id="IPR036097">
    <property type="entry name" value="HisK_dim/P_sf"/>
</dbReference>
<protein>
    <recommendedName>
        <fullName evidence="2">histidine kinase</fullName>
        <ecNumber evidence="2">2.7.13.3</ecNumber>
    </recommendedName>
</protein>
<evidence type="ECO:0000259" key="7">
    <source>
        <dbReference type="PROSITE" id="PS50112"/>
    </source>
</evidence>
<dbReference type="SUPFAM" id="SSF55781">
    <property type="entry name" value="GAF domain-like"/>
    <property type="match status" value="1"/>
</dbReference>
<comment type="caution">
    <text evidence="8">The sequence shown here is derived from an EMBL/GenBank/DDBJ whole genome shotgun (WGS) entry which is preliminary data.</text>
</comment>
<keyword evidence="4" id="KW-0808">Transferase</keyword>
<evidence type="ECO:0000256" key="3">
    <source>
        <dbReference type="ARBA" id="ARBA00022553"/>
    </source>
</evidence>
<evidence type="ECO:0000256" key="5">
    <source>
        <dbReference type="ARBA" id="ARBA00022777"/>
    </source>
</evidence>
<evidence type="ECO:0000259" key="6">
    <source>
        <dbReference type="PROSITE" id="PS50109"/>
    </source>
</evidence>
<dbReference type="EMBL" id="MFBL01000026">
    <property type="protein sequence ID" value="OGE04756.1"/>
    <property type="molecule type" value="Genomic_DNA"/>
</dbReference>
<dbReference type="Proteomes" id="UP000178369">
    <property type="component" value="Unassembled WGS sequence"/>
</dbReference>
<dbReference type="SUPFAM" id="SSF47384">
    <property type="entry name" value="Homodimeric domain of signal transducing histidine kinase"/>
    <property type="match status" value="1"/>
</dbReference>
<reference evidence="8 9" key="1">
    <citation type="journal article" date="2016" name="Nat. Commun.">
        <title>Thousands of microbial genomes shed light on interconnected biogeochemical processes in an aquifer system.</title>
        <authorList>
            <person name="Anantharaman K."/>
            <person name="Brown C.T."/>
            <person name="Hug L.A."/>
            <person name="Sharon I."/>
            <person name="Castelle C.J."/>
            <person name="Probst A.J."/>
            <person name="Thomas B.C."/>
            <person name="Singh A."/>
            <person name="Wilkins M.J."/>
            <person name="Karaoz U."/>
            <person name="Brodie E.L."/>
            <person name="Williams K.H."/>
            <person name="Hubbard S.S."/>
            <person name="Banfield J.F."/>
        </authorList>
    </citation>
    <scope>NUCLEOTIDE SEQUENCE [LARGE SCALE GENOMIC DNA]</scope>
</reference>
<dbReference type="Gene3D" id="3.30.565.10">
    <property type="entry name" value="Histidine kinase-like ATPase, C-terminal domain"/>
    <property type="match status" value="1"/>
</dbReference>
<dbReference type="InterPro" id="IPR003661">
    <property type="entry name" value="HisK_dim/P_dom"/>
</dbReference>
<feature type="domain" description="Histidine kinase" evidence="6">
    <location>
        <begin position="334"/>
        <end position="559"/>
    </location>
</feature>
<feature type="domain" description="PAS" evidence="7">
    <location>
        <begin position="211"/>
        <end position="247"/>
    </location>
</feature>
<dbReference type="Pfam" id="PF00512">
    <property type="entry name" value="HisKA"/>
    <property type="match status" value="1"/>
</dbReference>
<dbReference type="InterPro" id="IPR003594">
    <property type="entry name" value="HATPase_dom"/>
</dbReference>
<dbReference type="GO" id="GO:0005886">
    <property type="term" value="C:plasma membrane"/>
    <property type="evidence" value="ECO:0007669"/>
    <property type="project" value="TreeGrafter"/>
</dbReference>
<keyword evidence="5" id="KW-0418">Kinase</keyword>
<dbReference type="InterPro" id="IPR036890">
    <property type="entry name" value="HATPase_C_sf"/>
</dbReference>
<dbReference type="EC" id="2.7.13.3" evidence="2"/>
<sequence length="583" mass="63973">MQVTIIIAAITTASALSGIMGYFLVRAKLQGELSISKKREEELARRAYETAILKEIGDRIGYSLDANKIVEIISGSLGKLLPYSTVSHMIFDKKHDKILFSININDSVSHNFIADVKRKMINAVSEMLQNQVLESDIDVSVSGNVLNDENKEPVRSFFNLPIFISGKLIGIINVSSTTANLYNDENTEVLYRIARLASDAVSKLQEVLENEKSRLSQAVASLSDGLLMVDKKFQLVLVNKKLTALLGTIANPTLFDIANSLSGKFDLRTKMEEAFANDAPLPALEITVNDKTLQVVTTKVVDKKLQKPQGVIVLFHDTTSAKALEKLRADFTSMMVHELRAPLTSIKSTTELLEQEISKLGSQQIINYLKTIDSTSNTMLELVNDLLDVAKMEGGKFDVVLDVGDISAIIAERAESFVPQAKAKNLKLTVDISKNLPKAYFDKVRIKQVLNNLISNAIKYTQHGEITVRAVAENINGDPCDILVSVKDAGIGISEAEGEKLFSRFGQLERGKLATNVKSSGLGLFITRGIVDASGGRIWLKSEGENMGSTFYFTVLLAENIKKGRDKTNLAPSRFSTTKVAHG</sequence>
<dbReference type="Gene3D" id="1.10.287.130">
    <property type="match status" value="1"/>
</dbReference>
<dbReference type="Gene3D" id="3.30.450.40">
    <property type="match status" value="1"/>
</dbReference>
<dbReference type="InterPro" id="IPR000014">
    <property type="entry name" value="PAS"/>
</dbReference>
<dbReference type="Pfam" id="PF02518">
    <property type="entry name" value="HATPase_c"/>
    <property type="match status" value="1"/>
</dbReference>
<dbReference type="SUPFAM" id="SSF55874">
    <property type="entry name" value="ATPase domain of HSP90 chaperone/DNA topoisomerase II/histidine kinase"/>
    <property type="match status" value="1"/>
</dbReference>
<keyword evidence="3" id="KW-0597">Phosphoprotein</keyword>
<dbReference type="CDD" id="cd00082">
    <property type="entry name" value="HisKA"/>
    <property type="match status" value="1"/>
</dbReference>
<dbReference type="GO" id="GO:0009927">
    <property type="term" value="F:histidine phosphotransfer kinase activity"/>
    <property type="evidence" value="ECO:0007669"/>
    <property type="project" value="TreeGrafter"/>
</dbReference>
<dbReference type="SMART" id="SM00388">
    <property type="entry name" value="HisKA"/>
    <property type="match status" value="1"/>
</dbReference>
<dbReference type="InterPro" id="IPR029016">
    <property type="entry name" value="GAF-like_dom_sf"/>
</dbReference>
<dbReference type="GO" id="GO:0000155">
    <property type="term" value="F:phosphorelay sensor kinase activity"/>
    <property type="evidence" value="ECO:0007669"/>
    <property type="project" value="InterPro"/>
</dbReference>
<accession>A0A1F5HKU4</accession>
<dbReference type="AlphaFoldDB" id="A0A1F5HKU4"/>
<organism evidence="8 9">
    <name type="scientific">Candidatus Curtissbacteria bacterium RIFCSPHIGHO2_12_FULL_41_17</name>
    <dbReference type="NCBI Taxonomy" id="1797722"/>
    <lineage>
        <taxon>Bacteria</taxon>
        <taxon>Candidatus Curtissiibacteriota</taxon>
    </lineage>
</organism>
<dbReference type="PANTHER" id="PTHR43047:SF72">
    <property type="entry name" value="OSMOSENSING HISTIDINE PROTEIN KINASE SLN1"/>
    <property type="match status" value="1"/>
</dbReference>
<evidence type="ECO:0000256" key="4">
    <source>
        <dbReference type="ARBA" id="ARBA00022679"/>
    </source>
</evidence>
<dbReference type="PROSITE" id="PS50109">
    <property type="entry name" value="HIS_KIN"/>
    <property type="match status" value="1"/>
</dbReference>
<evidence type="ECO:0000256" key="1">
    <source>
        <dbReference type="ARBA" id="ARBA00000085"/>
    </source>
</evidence>
<dbReference type="SMART" id="SM00387">
    <property type="entry name" value="HATPase_c"/>
    <property type="match status" value="1"/>
</dbReference>
<dbReference type="InterPro" id="IPR004358">
    <property type="entry name" value="Sig_transdc_His_kin-like_C"/>
</dbReference>
<dbReference type="PROSITE" id="PS50112">
    <property type="entry name" value="PAS"/>
    <property type="match status" value="1"/>
</dbReference>
<comment type="catalytic activity">
    <reaction evidence="1">
        <text>ATP + protein L-histidine = ADP + protein N-phospho-L-histidine.</text>
        <dbReference type="EC" id="2.7.13.3"/>
    </reaction>
</comment>
<proteinExistence type="predicted"/>
<name>A0A1F5HKU4_9BACT</name>
<evidence type="ECO:0000256" key="2">
    <source>
        <dbReference type="ARBA" id="ARBA00012438"/>
    </source>
</evidence>
<dbReference type="InterPro" id="IPR005467">
    <property type="entry name" value="His_kinase_dom"/>
</dbReference>
<dbReference type="PRINTS" id="PR00344">
    <property type="entry name" value="BCTRLSENSOR"/>
</dbReference>
<dbReference type="Gene3D" id="3.30.450.20">
    <property type="entry name" value="PAS domain"/>
    <property type="match status" value="1"/>
</dbReference>
<dbReference type="PANTHER" id="PTHR43047">
    <property type="entry name" value="TWO-COMPONENT HISTIDINE PROTEIN KINASE"/>
    <property type="match status" value="1"/>
</dbReference>
<gene>
    <name evidence="8" type="ORF">A3F45_00460</name>
</gene>
<evidence type="ECO:0000313" key="9">
    <source>
        <dbReference type="Proteomes" id="UP000178369"/>
    </source>
</evidence>
<evidence type="ECO:0000313" key="8">
    <source>
        <dbReference type="EMBL" id="OGE04756.1"/>
    </source>
</evidence>